<keyword evidence="3" id="KW-1185">Reference proteome</keyword>
<dbReference type="Proteomes" id="UP000326641">
    <property type="component" value="Unassembled WGS sequence"/>
</dbReference>
<name>A0A564WGV6_9PROT</name>
<feature type="signal peptide" evidence="1">
    <location>
        <begin position="1"/>
        <end position="25"/>
    </location>
</feature>
<keyword evidence="1" id="KW-0732">Signal</keyword>
<evidence type="ECO:0000256" key="1">
    <source>
        <dbReference type="SAM" id="SignalP"/>
    </source>
</evidence>
<gene>
    <name evidence="2" type="ORF">DF3PA_40114</name>
</gene>
<protein>
    <submittedName>
        <fullName evidence="2">Uncharacterized protein</fullName>
    </submittedName>
</protein>
<evidence type="ECO:0000313" key="3">
    <source>
        <dbReference type="Proteomes" id="UP000326641"/>
    </source>
</evidence>
<sequence length="76" mass="8201">MGQIWRTGRLIQAPVLGALCIHAVAARLASAGTVGMPERLVWNLAPLRAQARASAALRVRWRRDAPVAQADRATAF</sequence>
<reference evidence="2" key="1">
    <citation type="submission" date="2018-11" db="EMBL/GenBank/DDBJ databases">
        <authorList>
            <person name="Onetto C."/>
        </authorList>
    </citation>
    <scope>NUCLEOTIDE SEQUENCE [LARGE SCALE GENOMIC DNA]</scope>
</reference>
<feature type="chain" id="PRO_5024349431" evidence="1">
    <location>
        <begin position="26"/>
        <end position="76"/>
    </location>
</feature>
<organism evidence="2 3">
    <name type="scientific">Candidatus Defluviicoccus seviourii</name>
    <dbReference type="NCBI Taxonomy" id="2565273"/>
    <lineage>
        <taxon>Bacteria</taxon>
        <taxon>Pseudomonadati</taxon>
        <taxon>Pseudomonadota</taxon>
        <taxon>Alphaproteobacteria</taxon>
        <taxon>Rhodospirillales</taxon>
        <taxon>Rhodospirillaceae</taxon>
        <taxon>Defluviicoccus</taxon>
    </lineage>
</organism>
<proteinExistence type="predicted"/>
<accession>A0A564WGV6</accession>
<evidence type="ECO:0000313" key="2">
    <source>
        <dbReference type="EMBL" id="VUX47238.1"/>
    </source>
</evidence>
<dbReference type="AlphaFoldDB" id="A0A564WGV6"/>
<comment type="caution">
    <text evidence="2">The sequence shown here is derived from an EMBL/GenBank/DDBJ whole genome shotgun (WGS) entry which is preliminary data.</text>
</comment>
<dbReference type="EMBL" id="UXAT02000034">
    <property type="protein sequence ID" value="VUX47238.1"/>
    <property type="molecule type" value="Genomic_DNA"/>
</dbReference>